<feature type="compositionally biased region" description="Polar residues" evidence="2">
    <location>
        <begin position="392"/>
        <end position="416"/>
    </location>
</feature>
<feature type="coiled-coil region" evidence="1">
    <location>
        <begin position="859"/>
        <end position="965"/>
    </location>
</feature>
<evidence type="ECO:0000256" key="2">
    <source>
        <dbReference type="SAM" id="MobiDB-lite"/>
    </source>
</evidence>
<evidence type="ECO:0000256" key="1">
    <source>
        <dbReference type="SAM" id="Coils"/>
    </source>
</evidence>
<feature type="compositionally biased region" description="Low complexity" evidence="2">
    <location>
        <begin position="47"/>
        <end position="83"/>
    </location>
</feature>
<protein>
    <submittedName>
        <fullName evidence="3">Uncharacterized protein</fullName>
    </submittedName>
</protein>
<keyword evidence="1" id="KW-0175">Coiled coil</keyword>
<feature type="coiled-coil region" evidence="1">
    <location>
        <begin position="432"/>
        <end position="502"/>
    </location>
</feature>
<feature type="coiled-coil region" evidence="1">
    <location>
        <begin position="110"/>
        <end position="137"/>
    </location>
</feature>
<evidence type="ECO:0000313" key="4">
    <source>
        <dbReference type="Proteomes" id="UP001448207"/>
    </source>
</evidence>
<evidence type="ECO:0000313" key="3">
    <source>
        <dbReference type="EMBL" id="KAL0084455.1"/>
    </source>
</evidence>
<dbReference type="EMBL" id="JBCLYO010000012">
    <property type="protein sequence ID" value="KAL0084455.1"/>
    <property type="molecule type" value="Genomic_DNA"/>
</dbReference>
<gene>
    <name evidence="3" type="ORF">J3Q64DRAFT_1132777</name>
</gene>
<accession>A0ABR3AY21</accession>
<feature type="region of interest" description="Disordered" evidence="2">
    <location>
        <begin position="34"/>
        <end position="95"/>
    </location>
</feature>
<feature type="coiled-coil region" evidence="1">
    <location>
        <begin position="232"/>
        <end position="324"/>
    </location>
</feature>
<feature type="coiled-coil region" evidence="1">
    <location>
        <begin position="579"/>
        <end position="631"/>
    </location>
</feature>
<keyword evidence="4" id="KW-1185">Reference proteome</keyword>
<name>A0ABR3AY21_PHYBL</name>
<dbReference type="Proteomes" id="UP001448207">
    <property type="component" value="Unassembled WGS sequence"/>
</dbReference>
<sequence length="1017" mass="117244">MELDIERKKRLNEEAFLQDLTRKLNEEMDSTNTVWEKLMSLSPPTPTTSTSTPMHTPQPQSQPKSQPSSPQSRSRSLSQSQPQFKVQSNSTPEELDCVTIKTEELDPAENQEFKAEIEQLKERLDIYQESLKRIQNGLAESVRQKETRAVLGQAQNTVEQNSTDMLQLKNMTRIYSKTIKDMQKHAKLSEAVLVAKDHQLSKLRQSSIDLELKIEETVKTLKLSQKANGNEKAMLNAQLEQAKAEMKNNIEALHKQASDTESNLRSLLAASDLNMKNLEQNLSTERTKLLVQINLLKKAALSDKEKASEKIFEAESKIAELSNQIIIERKIAEQKAQLARDEASKENSALLSKFDFSESMVVQLKRLLDSKAYEATLSRSIVFPTFTPVPPSTLSNNNHGQFNQASDTTTQNNTQLSDKRHRELGKEIIKNKEVYEADKKTLEERLQQSQSIITILKHKMDGAHNTFQDEIKHHAEANEVKVLALNEKIDSLKNCISQLDNKIKLEAAKNKKKTGLEEDVKSTRVADTCINEKRFVLKKPRTDKGPLLEDIEMFEHHKKAYEEEKELVLKEKMKLQYDNKVYRQQLEIAQSSIQQIEDKFFQERLQFEKEMEKLRQENAEEMKTLNANLDKTLGKYLEAQSQLTDRNKAHFTEIAAWKKSNIDEKKIHGQHIDQLNARYNILDQESVIRETELRAQIASERKTHKKEKEELEDKVKLLMTELTKTQFSLHTINSQVENFELTKQNLEYEKRMVELELQKAESDLEKLEQSIPKPSALGDENDDAVSKMISIEAMEDERKAYKETLNQSATRLIEAEKEWGKKEARLLAQIDLLKVQNSEDRKRSVDELRDSGCAMALLAKEAFEKKRELETEIESLLKHIEIKKRLHSASLEKAEAEFAYLKKEITEKNSLDLDGANNLYKTAQTKIHDLEIQLKAAQLTITQLEKKHNKAKFELENQIMDLEKMSNETKTILQRKLKQAEYEVTIFLGQLEARIGLSRNPTEEEMNAIKEISEKRL</sequence>
<reference evidence="3 4" key="1">
    <citation type="submission" date="2024-04" db="EMBL/GenBank/DDBJ databases">
        <title>Symmetric and asymmetric DNA N6-adenine methylation regulates different biological responses in Mucorales.</title>
        <authorList>
            <consortium name="Lawrence Berkeley National Laboratory"/>
            <person name="Lax C."/>
            <person name="Mondo S.J."/>
            <person name="Osorio-Concepcion M."/>
            <person name="Muszewska A."/>
            <person name="Corrochano-Luque M."/>
            <person name="Gutierrez G."/>
            <person name="Riley R."/>
            <person name="Lipzen A."/>
            <person name="Guo J."/>
            <person name="Hundley H."/>
            <person name="Amirebrahimi M."/>
            <person name="Ng V."/>
            <person name="Lorenzo-Gutierrez D."/>
            <person name="Binder U."/>
            <person name="Yang J."/>
            <person name="Song Y."/>
            <person name="Canovas D."/>
            <person name="Navarro E."/>
            <person name="Freitag M."/>
            <person name="Gabaldon T."/>
            <person name="Grigoriev I.V."/>
            <person name="Corrochano L.M."/>
            <person name="Nicolas F.E."/>
            <person name="Garre V."/>
        </authorList>
    </citation>
    <scope>NUCLEOTIDE SEQUENCE [LARGE SCALE GENOMIC DNA]</scope>
    <source>
        <strain evidence="3 4">L51</strain>
    </source>
</reference>
<comment type="caution">
    <text evidence="3">The sequence shown here is derived from an EMBL/GenBank/DDBJ whole genome shotgun (WGS) entry which is preliminary data.</text>
</comment>
<organism evidence="3 4">
    <name type="scientific">Phycomyces blakesleeanus</name>
    <dbReference type="NCBI Taxonomy" id="4837"/>
    <lineage>
        <taxon>Eukaryota</taxon>
        <taxon>Fungi</taxon>
        <taxon>Fungi incertae sedis</taxon>
        <taxon>Mucoromycota</taxon>
        <taxon>Mucoromycotina</taxon>
        <taxon>Mucoromycetes</taxon>
        <taxon>Mucorales</taxon>
        <taxon>Phycomycetaceae</taxon>
        <taxon>Phycomyces</taxon>
    </lineage>
</organism>
<proteinExistence type="predicted"/>
<feature type="coiled-coil region" evidence="1">
    <location>
        <begin position="694"/>
        <end position="818"/>
    </location>
</feature>
<feature type="region of interest" description="Disordered" evidence="2">
    <location>
        <begin position="392"/>
        <end position="418"/>
    </location>
</feature>